<feature type="compositionally biased region" description="Polar residues" evidence="1">
    <location>
        <begin position="22"/>
        <end position="33"/>
    </location>
</feature>
<protein>
    <submittedName>
        <fullName evidence="2">Uncharacterized protein</fullName>
    </submittedName>
</protein>
<dbReference type="EMBL" id="JAOYFB010000005">
    <property type="protein sequence ID" value="KAK4017100.1"/>
    <property type="molecule type" value="Genomic_DNA"/>
</dbReference>
<accession>A0ABQ9Z4B2</accession>
<gene>
    <name evidence="2" type="ORF">OUZ56_012881</name>
    <name evidence="3" type="ORF">OUZ56_032054</name>
</gene>
<dbReference type="EMBL" id="JAOYFB010000002">
    <property type="protein sequence ID" value="KAK4007728.1"/>
    <property type="molecule type" value="Genomic_DNA"/>
</dbReference>
<organism evidence="2 4">
    <name type="scientific">Daphnia magna</name>
    <dbReference type="NCBI Taxonomy" id="35525"/>
    <lineage>
        <taxon>Eukaryota</taxon>
        <taxon>Metazoa</taxon>
        <taxon>Ecdysozoa</taxon>
        <taxon>Arthropoda</taxon>
        <taxon>Crustacea</taxon>
        <taxon>Branchiopoda</taxon>
        <taxon>Diplostraca</taxon>
        <taxon>Cladocera</taxon>
        <taxon>Anomopoda</taxon>
        <taxon>Daphniidae</taxon>
        <taxon>Daphnia</taxon>
    </lineage>
</organism>
<sequence length="148" mass="16177">MFSGVGNCEIAPRRAGSGRKPSASTMNPPNGTDDSAKITLRGLREILCSFARDVFYDSTCVGDVVEHIRDSSAEIITGVSDAHGESDVLESAKRCRESRESGRFFIERDLMIALECVDNGKEPHTFRDGAHGLERGGRLKAWADDFVI</sequence>
<keyword evidence="4" id="KW-1185">Reference proteome</keyword>
<reference evidence="2 4" key="1">
    <citation type="journal article" date="2023" name="Nucleic Acids Res.">
        <title>The hologenome of Daphnia magna reveals possible DNA methylation and microbiome-mediated evolution of the host genome.</title>
        <authorList>
            <person name="Chaturvedi A."/>
            <person name="Li X."/>
            <person name="Dhandapani V."/>
            <person name="Marshall H."/>
            <person name="Kissane S."/>
            <person name="Cuenca-Cambronero M."/>
            <person name="Asole G."/>
            <person name="Calvet F."/>
            <person name="Ruiz-Romero M."/>
            <person name="Marangio P."/>
            <person name="Guigo R."/>
            <person name="Rago D."/>
            <person name="Mirbahai L."/>
            <person name="Eastwood N."/>
            <person name="Colbourne J.K."/>
            <person name="Zhou J."/>
            <person name="Mallon E."/>
            <person name="Orsini L."/>
        </authorList>
    </citation>
    <scope>NUCLEOTIDE SEQUENCE [LARGE SCALE GENOMIC DNA]</scope>
    <source>
        <strain evidence="2">LRV0_1</strain>
    </source>
</reference>
<evidence type="ECO:0000313" key="3">
    <source>
        <dbReference type="EMBL" id="KAK4017100.1"/>
    </source>
</evidence>
<name>A0ABQ9Z4B2_9CRUS</name>
<evidence type="ECO:0000313" key="2">
    <source>
        <dbReference type="EMBL" id="KAK4007728.1"/>
    </source>
</evidence>
<proteinExistence type="predicted"/>
<comment type="caution">
    <text evidence="2">The sequence shown here is derived from an EMBL/GenBank/DDBJ whole genome shotgun (WGS) entry which is preliminary data.</text>
</comment>
<dbReference type="Proteomes" id="UP001234178">
    <property type="component" value="Unassembled WGS sequence"/>
</dbReference>
<evidence type="ECO:0000313" key="4">
    <source>
        <dbReference type="Proteomes" id="UP001234178"/>
    </source>
</evidence>
<evidence type="ECO:0000256" key="1">
    <source>
        <dbReference type="SAM" id="MobiDB-lite"/>
    </source>
</evidence>
<feature type="region of interest" description="Disordered" evidence="1">
    <location>
        <begin position="11"/>
        <end position="36"/>
    </location>
</feature>